<dbReference type="Gene3D" id="3.10.450.40">
    <property type="match status" value="1"/>
</dbReference>
<dbReference type="AlphaFoldDB" id="A0AAW6TAE2"/>
<dbReference type="EMBL" id="SSCJ01000001">
    <property type="protein sequence ID" value="MDI4508598.1"/>
    <property type="molecule type" value="Genomic_DNA"/>
</dbReference>
<evidence type="ECO:0000256" key="1">
    <source>
        <dbReference type="SAM" id="MobiDB-lite"/>
    </source>
</evidence>
<feature type="compositionally biased region" description="Low complexity" evidence="1">
    <location>
        <begin position="187"/>
        <end position="197"/>
    </location>
</feature>
<comment type="caution">
    <text evidence="3">The sequence shown here is derived from an EMBL/GenBank/DDBJ whole genome shotgun (WGS) entry which is preliminary data.</text>
</comment>
<evidence type="ECO:0000313" key="3">
    <source>
        <dbReference type="EMBL" id="MDI4508598.1"/>
    </source>
</evidence>
<dbReference type="Pfam" id="PF03413">
    <property type="entry name" value="PepSY"/>
    <property type="match status" value="1"/>
</dbReference>
<evidence type="ECO:0000259" key="2">
    <source>
        <dbReference type="Pfam" id="PF03413"/>
    </source>
</evidence>
<dbReference type="InterPro" id="IPR025711">
    <property type="entry name" value="PepSY"/>
</dbReference>
<feature type="region of interest" description="Disordered" evidence="1">
    <location>
        <begin position="224"/>
        <end position="274"/>
    </location>
</feature>
<feature type="domain" description="PepSY" evidence="2">
    <location>
        <begin position="270"/>
        <end position="298"/>
    </location>
</feature>
<feature type="compositionally biased region" description="Gly residues" evidence="1">
    <location>
        <begin position="227"/>
        <end position="236"/>
    </location>
</feature>
<organism evidence="3">
    <name type="scientific">Faucicola osloensis</name>
    <name type="common">Moraxella osloensis</name>
    <dbReference type="NCBI Taxonomy" id="34062"/>
    <lineage>
        <taxon>Bacteria</taxon>
        <taxon>Pseudomonadati</taxon>
        <taxon>Pseudomonadota</taxon>
        <taxon>Gammaproteobacteria</taxon>
        <taxon>Moraxellales</taxon>
        <taxon>Moraxellaceae</taxon>
        <taxon>Faucicola</taxon>
    </lineage>
</organism>
<gene>
    <name evidence="3" type="ORF">E6P75_00055</name>
</gene>
<feature type="region of interest" description="Disordered" evidence="1">
    <location>
        <begin position="166"/>
        <end position="204"/>
    </location>
</feature>
<sequence>MIVLSNQGLSTTILTTAGKPMNLAKFNPSFLATGLSVALLSVITGATVTACASTSAAPQAQNMQKRHPANTKHFEQRLQAMQANAQAAANASISASQAVALVQKQTANTRIVAVHYYDSSNRPSPNPARIANNANNNIVGYRVMTLNANGQPQLYIVNASNGQVTQATMPSWPSRPSRPARPPQPNTPNNMGNRNNQPPAPPATNISLERAMQLAASQVGGEAIGAHLGGGKMGGHGPRDGHRRPNRDPQMGNTGMPPAPNPAQNQPPRTPSYQIEVVKGKEVYHVKVDAQTGAVSDVKSLNDFKRRAPTQP</sequence>
<name>A0AAW6TAE2_FAUOS</name>
<proteinExistence type="predicted"/>
<accession>A0AAW6TAE2</accession>
<reference evidence="3" key="1">
    <citation type="submission" date="2019-04" db="EMBL/GenBank/DDBJ databases">
        <title>Moraxella osloensis CCUG 73412, isolated from corneal scrapings as causative agent of keratitis.</title>
        <authorList>
            <person name="Connolly G."/>
            <person name="Jaen-Luchoro D."/>
            <person name="Pinyeiro-Iglesias B."/>
            <person name="Curry A."/>
            <person name="Knowles S."/>
            <person name="Moore E.R.B."/>
        </authorList>
    </citation>
    <scope>NUCLEOTIDE SEQUENCE</scope>
    <source>
        <strain evidence="3">CCUG 73412</strain>
    </source>
</reference>
<protein>
    <recommendedName>
        <fullName evidence="2">PepSY domain-containing protein</fullName>
    </recommendedName>
</protein>
<feature type="region of interest" description="Disordered" evidence="1">
    <location>
        <begin position="291"/>
        <end position="312"/>
    </location>
</feature>